<keyword evidence="2" id="KW-1185">Reference proteome</keyword>
<protein>
    <submittedName>
        <fullName evidence="1">Uncharacterized protein</fullName>
    </submittedName>
</protein>
<reference evidence="1" key="2">
    <citation type="submission" date="2023-03" db="EMBL/GenBank/DDBJ databases">
        <authorList>
            <person name="Inwood S.N."/>
            <person name="Skelly J.G."/>
            <person name="Guhlin J."/>
            <person name="Harrop T.W.R."/>
            <person name="Goldson S.G."/>
            <person name="Dearden P.K."/>
        </authorList>
    </citation>
    <scope>NUCLEOTIDE SEQUENCE</scope>
    <source>
        <strain evidence="1">Irish</strain>
        <tissue evidence="1">Whole body</tissue>
    </source>
</reference>
<accession>A0AA39FQW3</accession>
<sequence length="73" mass="8213">MRDTKWIEEEENEEDGLGYQHCSIARMKSISKMGGSSAHDSKVKLGENGETTEMSSKVEICFGLLDCGWRMKP</sequence>
<comment type="caution">
    <text evidence="1">The sequence shown here is derived from an EMBL/GenBank/DDBJ whole genome shotgun (WGS) entry which is preliminary data.</text>
</comment>
<dbReference type="EMBL" id="JAQQBS010000002">
    <property type="protein sequence ID" value="KAK0174172.1"/>
    <property type="molecule type" value="Genomic_DNA"/>
</dbReference>
<reference evidence="1" key="1">
    <citation type="journal article" date="2023" name="bioRxiv">
        <title>Scaffold-level genome assemblies of two parasitoid biocontrol wasps reveal the parthenogenesis mechanism and an associated novel virus.</title>
        <authorList>
            <person name="Inwood S."/>
            <person name="Skelly J."/>
            <person name="Guhlin J."/>
            <person name="Harrop T."/>
            <person name="Goldson S."/>
            <person name="Dearden P."/>
        </authorList>
    </citation>
    <scope>NUCLEOTIDE SEQUENCE</scope>
    <source>
        <strain evidence="1">Irish</strain>
        <tissue evidence="1">Whole body</tissue>
    </source>
</reference>
<evidence type="ECO:0000313" key="1">
    <source>
        <dbReference type="EMBL" id="KAK0174172.1"/>
    </source>
</evidence>
<evidence type="ECO:0000313" key="2">
    <source>
        <dbReference type="Proteomes" id="UP001168990"/>
    </source>
</evidence>
<gene>
    <name evidence="1" type="ORF">PV328_007281</name>
</gene>
<dbReference type="AlphaFoldDB" id="A0AA39FQW3"/>
<organism evidence="1 2">
    <name type="scientific">Microctonus aethiopoides</name>
    <dbReference type="NCBI Taxonomy" id="144406"/>
    <lineage>
        <taxon>Eukaryota</taxon>
        <taxon>Metazoa</taxon>
        <taxon>Ecdysozoa</taxon>
        <taxon>Arthropoda</taxon>
        <taxon>Hexapoda</taxon>
        <taxon>Insecta</taxon>
        <taxon>Pterygota</taxon>
        <taxon>Neoptera</taxon>
        <taxon>Endopterygota</taxon>
        <taxon>Hymenoptera</taxon>
        <taxon>Apocrita</taxon>
        <taxon>Ichneumonoidea</taxon>
        <taxon>Braconidae</taxon>
        <taxon>Euphorinae</taxon>
        <taxon>Microctonus</taxon>
    </lineage>
</organism>
<dbReference type="Proteomes" id="UP001168990">
    <property type="component" value="Unassembled WGS sequence"/>
</dbReference>
<name>A0AA39FQW3_9HYME</name>
<proteinExistence type="predicted"/>